<dbReference type="Proteomes" id="UP000574390">
    <property type="component" value="Unassembled WGS sequence"/>
</dbReference>
<evidence type="ECO:0000313" key="2">
    <source>
        <dbReference type="Proteomes" id="UP000574390"/>
    </source>
</evidence>
<accession>A0A7J6U0V5</accession>
<sequence>MVSGTPLVNILQLAVLSRAAPEAPTLHHHRHIVSGVSLEATYSGWSEKKLYPFVGEYRCTSDKIGTIRVEDIPEDNITFYRKSNDSLPKPSYGCGYTAHLNDPVWTLNLQDACKALVKDSQGYYDQRIITGIIAVVPRGFLDVPKGIFYEECYVVA</sequence>
<comment type="caution">
    <text evidence="1">The sequence shown here is derived from an EMBL/GenBank/DDBJ whole genome shotgun (WGS) entry which is preliminary data.</text>
</comment>
<reference evidence="1 2" key="1">
    <citation type="submission" date="2020-04" db="EMBL/GenBank/DDBJ databases">
        <title>Perkinsus olseni comparative genomics.</title>
        <authorList>
            <person name="Bogema D.R."/>
        </authorList>
    </citation>
    <scope>NUCLEOTIDE SEQUENCE [LARGE SCALE GENOMIC DNA]</scope>
    <source>
        <strain evidence="1">ATCC PRA-205</strain>
    </source>
</reference>
<dbReference type="EMBL" id="JABANM010003712">
    <property type="protein sequence ID" value="KAF4750381.1"/>
    <property type="molecule type" value="Genomic_DNA"/>
</dbReference>
<gene>
    <name evidence="1" type="ORF">FOZ62_014492</name>
</gene>
<dbReference type="AlphaFoldDB" id="A0A7J6U0V5"/>
<name>A0A7J6U0V5_PEROL</name>
<protein>
    <submittedName>
        <fullName evidence="1">Uncharacterized protein</fullName>
    </submittedName>
</protein>
<organism evidence="1 2">
    <name type="scientific">Perkinsus olseni</name>
    <name type="common">Perkinsus atlanticus</name>
    <dbReference type="NCBI Taxonomy" id="32597"/>
    <lineage>
        <taxon>Eukaryota</taxon>
        <taxon>Sar</taxon>
        <taxon>Alveolata</taxon>
        <taxon>Perkinsozoa</taxon>
        <taxon>Perkinsea</taxon>
        <taxon>Perkinsida</taxon>
        <taxon>Perkinsidae</taxon>
        <taxon>Perkinsus</taxon>
    </lineage>
</organism>
<proteinExistence type="predicted"/>
<evidence type="ECO:0000313" key="1">
    <source>
        <dbReference type="EMBL" id="KAF4750381.1"/>
    </source>
</evidence>